<accession>A0ABM1BJV2</accession>
<evidence type="ECO:0000256" key="5">
    <source>
        <dbReference type="PROSITE-ProRule" id="PRU00042"/>
    </source>
</evidence>
<dbReference type="PROSITE" id="PS00028">
    <property type="entry name" value="ZINC_FINGER_C2H2_1"/>
    <property type="match status" value="2"/>
</dbReference>
<evidence type="ECO:0000256" key="6">
    <source>
        <dbReference type="SAM" id="MobiDB-lite"/>
    </source>
</evidence>
<feature type="region of interest" description="Disordered" evidence="6">
    <location>
        <begin position="360"/>
        <end position="404"/>
    </location>
</feature>
<feature type="compositionally biased region" description="Low complexity" evidence="6">
    <location>
        <begin position="77"/>
        <end position="93"/>
    </location>
</feature>
<reference evidence="9" key="1">
    <citation type="submission" date="2025-08" db="UniProtKB">
        <authorList>
            <consortium name="RefSeq"/>
        </authorList>
    </citation>
    <scope>IDENTIFICATION</scope>
    <source>
        <tissue evidence="9">Muscle</tissue>
    </source>
</reference>
<evidence type="ECO:0000256" key="2">
    <source>
        <dbReference type="ARBA" id="ARBA00022737"/>
    </source>
</evidence>
<dbReference type="Gene3D" id="3.30.160.60">
    <property type="entry name" value="Classic Zinc Finger"/>
    <property type="match status" value="2"/>
</dbReference>
<organism evidence="8 9">
    <name type="scientific">Limulus polyphemus</name>
    <name type="common">Atlantic horseshoe crab</name>
    <dbReference type="NCBI Taxonomy" id="6850"/>
    <lineage>
        <taxon>Eukaryota</taxon>
        <taxon>Metazoa</taxon>
        <taxon>Ecdysozoa</taxon>
        <taxon>Arthropoda</taxon>
        <taxon>Chelicerata</taxon>
        <taxon>Merostomata</taxon>
        <taxon>Xiphosura</taxon>
        <taxon>Limulidae</taxon>
        <taxon>Limulus</taxon>
    </lineage>
</organism>
<dbReference type="InterPro" id="IPR036236">
    <property type="entry name" value="Znf_C2H2_sf"/>
</dbReference>
<sequence>MAVFFMNVCKFNACGLTFPTLKELIQHIEETHIDFDPSLVEKQELQHPSSLPISYILRVFTETGKKETINEPKKKMQMQSPSSSLNSTPPTGSEVEDEEMMSGSEDSNDSWAKQDEFMSEFILRVILYRMIGSSNTGEGRPFACPVAGCKKRYKNLNGIKYHAKNGHKKEGKPKKTYKCQCGKTYMTPQGLKNHYLMHHTGSSTTPSLSSSKDRTLASIVNSPATMALLTQGQSVQTATILTPSHGHQSNSSITNQNTKLKQVLQASADHEMASVTGSQKSMILQQCLKRGEVGSEMKTDPSSLVVLRKSDNTTCFSSNSEATLANHNTTSSIIVKPTITWAETSQIEIGQNATPLTQSFEESQLHTPDSTKQQTLNLPTNLPPTPQTPSMTLSTPKLPPISPTLQQHLLSPITPTKNSQFAIQSLNPATG</sequence>
<evidence type="ECO:0000313" key="9">
    <source>
        <dbReference type="RefSeq" id="XP_013783429.1"/>
    </source>
</evidence>
<dbReference type="InterPro" id="IPR051580">
    <property type="entry name" value="ZnF-Chromatin_assoc"/>
</dbReference>
<dbReference type="SUPFAM" id="SSF57667">
    <property type="entry name" value="beta-beta-alpha zinc fingers"/>
    <property type="match status" value="1"/>
</dbReference>
<dbReference type="PANTHER" id="PTHR23057">
    <property type="entry name" value="JUXTAPOSED WITH ANOTHER ZINC FINGER PROTEIN 1"/>
    <property type="match status" value="1"/>
</dbReference>
<dbReference type="PANTHER" id="PTHR23057:SF0">
    <property type="entry name" value="JUXTAPOSED WITH ANOTHER ZINC FINGER PROTEIN 1"/>
    <property type="match status" value="1"/>
</dbReference>
<dbReference type="RefSeq" id="XP_013783429.1">
    <property type="nucleotide sequence ID" value="XM_013927975.2"/>
</dbReference>
<gene>
    <name evidence="9" type="primary">LOC106467611</name>
</gene>
<dbReference type="InterPro" id="IPR013087">
    <property type="entry name" value="Znf_C2H2_type"/>
</dbReference>
<keyword evidence="2" id="KW-0677">Repeat</keyword>
<keyword evidence="3 5" id="KW-0863">Zinc-finger</keyword>
<dbReference type="GeneID" id="106467611"/>
<keyword evidence="8" id="KW-1185">Reference proteome</keyword>
<evidence type="ECO:0000256" key="4">
    <source>
        <dbReference type="ARBA" id="ARBA00022833"/>
    </source>
</evidence>
<evidence type="ECO:0000256" key="1">
    <source>
        <dbReference type="ARBA" id="ARBA00022723"/>
    </source>
</evidence>
<keyword evidence="1" id="KW-0479">Metal-binding</keyword>
<evidence type="ECO:0000313" key="8">
    <source>
        <dbReference type="Proteomes" id="UP000694941"/>
    </source>
</evidence>
<feature type="domain" description="C2H2-type" evidence="7">
    <location>
        <begin position="177"/>
        <end position="204"/>
    </location>
</feature>
<dbReference type="SMART" id="SM00355">
    <property type="entry name" value="ZnF_C2H2"/>
    <property type="match status" value="3"/>
</dbReference>
<feature type="compositionally biased region" description="Polar residues" evidence="6">
    <location>
        <begin position="360"/>
        <end position="372"/>
    </location>
</feature>
<protein>
    <submittedName>
        <fullName evidence="9">Zinc finger protein ZXDC-like</fullName>
    </submittedName>
</protein>
<name>A0ABM1BJV2_LIMPO</name>
<feature type="region of interest" description="Disordered" evidence="6">
    <location>
        <begin position="67"/>
        <end position="110"/>
    </location>
</feature>
<feature type="domain" description="C2H2-type" evidence="7">
    <location>
        <begin position="7"/>
        <end position="37"/>
    </location>
</feature>
<keyword evidence="4" id="KW-0862">Zinc</keyword>
<evidence type="ECO:0000256" key="3">
    <source>
        <dbReference type="ARBA" id="ARBA00022771"/>
    </source>
</evidence>
<evidence type="ECO:0000259" key="7">
    <source>
        <dbReference type="PROSITE" id="PS50157"/>
    </source>
</evidence>
<dbReference type="Proteomes" id="UP000694941">
    <property type="component" value="Unplaced"/>
</dbReference>
<dbReference type="PROSITE" id="PS50157">
    <property type="entry name" value="ZINC_FINGER_C2H2_2"/>
    <property type="match status" value="2"/>
</dbReference>
<proteinExistence type="predicted"/>